<evidence type="ECO:0000256" key="8">
    <source>
        <dbReference type="ARBA" id="ARBA00022741"/>
    </source>
</evidence>
<dbReference type="Gene3D" id="3.30.565.10">
    <property type="entry name" value="Histidine kinase-like ATPase, C-terminal domain"/>
    <property type="match status" value="1"/>
</dbReference>
<evidence type="ECO:0000256" key="13">
    <source>
        <dbReference type="ARBA" id="ARBA00023136"/>
    </source>
</evidence>
<keyword evidence="4" id="KW-1003">Cell membrane</keyword>
<dbReference type="STRING" id="1045558.SAMN05216175_11588"/>
<reference evidence="20" key="1">
    <citation type="submission" date="2016-10" db="EMBL/GenBank/DDBJ databases">
        <authorList>
            <person name="Varghese N."/>
            <person name="Submissions S."/>
        </authorList>
    </citation>
    <scope>NUCLEOTIDE SEQUENCE [LARGE SCALE GENOMIC DNA]</scope>
    <source>
        <strain evidence="20">CGMCC 1.10971</strain>
    </source>
</reference>
<dbReference type="Gene3D" id="1.10.287.130">
    <property type="match status" value="1"/>
</dbReference>
<dbReference type="Pfam" id="PF02518">
    <property type="entry name" value="HATPase_c"/>
    <property type="match status" value="1"/>
</dbReference>
<keyword evidence="9 19" id="KW-0418">Kinase</keyword>
<dbReference type="SUPFAM" id="SSF52172">
    <property type="entry name" value="CheY-like"/>
    <property type="match status" value="1"/>
</dbReference>
<keyword evidence="10" id="KW-0067">ATP-binding</keyword>
<dbReference type="Pfam" id="PF00672">
    <property type="entry name" value="HAMP"/>
    <property type="match status" value="1"/>
</dbReference>
<feature type="transmembrane region" description="Helical" evidence="15">
    <location>
        <begin position="15"/>
        <end position="36"/>
    </location>
</feature>
<dbReference type="InterPro" id="IPR004358">
    <property type="entry name" value="Sig_transdc_His_kin-like_C"/>
</dbReference>
<feature type="modified residue" description="4-aspartylphosphate" evidence="14">
    <location>
        <position position="707"/>
    </location>
</feature>
<evidence type="ECO:0000256" key="12">
    <source>
        <dbReference type="ARBA" id="ARBA00023012"/>
    </source>
</evidence>
<feature type="transmembrane region" description="Helical" evidence="15">
    <location>
        <begin position="171"/>
        <end position="190"/>
    </location>
</feature>
<evidence type="ECO:0000256" key="9">
    <source>
        <dbReference type="ARBA" id="ARBA00022777"/>
    </source>
</evidence>
<feature type="domain" description="Response regulatory" evidence="17">
    <location>
        <begin position="658"/>
        <end position="772"/>
    </location>
</feature>
<dbReference type="FunFam" id="1.10.287.130:FF:000004">
    <property type="entry name" value="Ethylene receptor 1"/>
    <property type="match status" value="1"/>
</dbReference>
<dbReference type="EC" id="2.7.13.3" evidence="3"/>
<dbReference type="InterPro" id="IPR003660">
    <property type="entry name" value="HAMP_dom"/>
</dbReference>
<evidence type="ECO:0000256" key="6">
    <source>
        <dbReference type="ARBA" id="ARBA00022679"/>
    </source>
</evidence>
<keyword evidence="12" id="KW-0902">Two-component regulatory system</keyword>
<evidence type="ECO:0000256" key="11">
    <source>
        <dbReference type="ARBA" id="ARBA00022989"/>
    </source>
</evidence>
<dbReference type="GO" id="GO:0005524">
    <property type="term" value="F:ATP binding"/>
    <property type="evidence" value="ECO:0007669"/>
    <property type="project" value="UniProtKB-KW"/>
</dbReference>
<dbReference type="InterPro" id="IPR019247">
    <property type="entry name" value="Histidine_kinase_BarA_N"/>
</dbReference>
<dbReference type="AlphaFoldDB" id="A0A1I2VBP2"/>
<evidence type="ECO:0000313" key="19">
    <source>
        <dbReference type="EMBL" id="SFG84826.1"/>
    </source>
</evidence>
<evidence type="ECO:0000256" key="15">
    <source>
        <dbReference type="SAM" id="Phobius"/>
    </source>
</evidence>
<evidence type="ECO:0000256" key="2">
    <source>
        <dbReference type="ARBA" id="ARBA00004429"/>
    </source>
</evidence>
<evidence type="ECO:0000256" key="5">
    <source>
        <dbReference type="ARBA" id="ARBA00022553"/>
    </source>
</evidence>
<accession>A0A1I2VBP2</accession>
<keyword evidence="6" id="KW-0808">Transferase</keyword>
<dbReference type="InterPro" id="IPR005467">
    <property type="entry name" value="His_kinase_dom"/>
</dbReference>
<dbReference type="Pfam" id="PF00512">
    <property type="entry name" value="HisKA"/>
    <property type="match status" value="1"/>
</dbReference>
<dbReference type="InterPro" id="IPR036097">
    <property type="entry name" value="HisK_dim/P_sf"/>
</dbReference>
<dbReference type="CDD" id="cd17546">
    <property type="entry name" value="REC_hyHK_CKI1_RcsC-like"/>
    <property type="match status" value="1"/>
</dbReference>
<dbReference type="PROSITE" id="PS50110">
    <property type="entry name" value="RESPONSE_REGULATORY"/>
    <property type="match status" value="1"/>
</dbReference>
<dbReference type="CDD" id="cd06225">
    <property type="entry name" value="HAMP"/>
    <property type="match status" value="1"/>
</dbReference>
<organism evidence="19 20">
    <name type="scientific">Neptunomonas qingdaonensis</name>
    <dbReference type="NCBI Taxonomy" id="1045558"/>
    <lineage>
        <taxon>Bacteria</taxon>
        <taxon>Pseudomonadati</taxon>
        <taxon>Pseudomonadota</taxon>
        <taxon>Gammaproteobacteria</taxon>
        <taxon>Oceanospirillales</taxon>
        <taxon>Oceanospirillaceae</taxon>
        <taxon>Neptunomonas</taxon>
    </lineage>
</organism>
<dbReference type="GO" id="GO:0000155">
    <property type="term" value="F:phosphorelay sensor kinase activity"/>
    <property type="evidence" value="ECO:0007669"/>
    <property type="project" value="InterPro"/>
</dbReference>
<evidence type="ECO:0000256" key="14">
    <source>
        <dbReference type="PROSITE-ProRule" id="PRU00169"/>
    </source>
</evidence>
<dbReference type="EMBL" id="FOOU01000015">
    <property type="protein sequence ID" value="SFG84826.1"/>
    <property type="molecule type" value="Genomic_DNA"/>
</dbReference>
<dbReference type="Pfam" id="PF00072">
    <property type="entry name" value="Response_reg"/>
    <property type="match status" value="1"/>
</dbReference>
<dbReference type="SUPFAM" id="SSF55874">
    <property type="entry name" value="ATPase domain of HSP90 chaperone/DNA topoisomerase II/histidine kinase"/>
    <property type="match status" value="1"/>
</dbReference>
<dbReference type="SMART" id="SM00387">
    <property type="entry name" value="HATPase_c"/>
    <property type="match status" value="1"/>
</dbReference>
<dbReference type="GO" id="GO:0005886">
    <property type="term" value="C:plasma membrane"/>
    <property type="evidence" value="ECO:0007669"/>
    <property type="project" value="UniProtKB-SubCell"/>
</dbReference>
<dbReference type="Pfam" id="PF09984">
    <property type="entry name" value="sCache_4"/>
    <property type="match status" value="1"/>
</dbReference>
<dbReference type="CDD" id="cd00082">
    <property type="entry name" value="HisKA"/>
    <property type="match status" value="1"/>
</dbReference>
<dbReference type="InterPro" id="IPR003594">
    <property type="entry name" value="HATPase_dom"/>
</dbReference>
<dbReference type="SMART" id="SM00304">
    <property type="entry name" value="HAMP"/>
    <property type="match status" value="1"/>
</dbReference>
<feature type="domain" description="Histidine kinase" evidence="16">
    <location>
        <begin position="294"/>
        <end position="515"/>
    </location>
</feature>
<dbReference type="RefSeq" id="WP_090729942.1">
    <property type="nucleotide sequence ID" value="NZ_FOOU01000015.1"/>
</dbReference>
<dbReference type="PRINTS" id="PR00344">
    <property type="entry name" value="BCTRLSENSOR"/>
</dbReference>
<dbReference type="PANTHER" id="PTHR45339">
    <property type="entry name" value="HYBRID SIGNAL TRANSDUCTION HISTIDINE KINASE J"/>
    <property type="match status" value="1"/>
</dbReference>
<evidence type="ECO:0000256" key="10">
    <source>
        <dbReference type="ARBA" id="ARBA00022840"/>
    </source>
</evidence>
<comment type="catalytic activity">
    <reaction evidence="1">
        <text>ATP + protein L-histidine = ADP + protein N-phospho-L-histidine.</text>
        <dbReference type="EC" id="2.7.13.3"/>
    </reaction>
</comment>
<dbReference type="FunFam" id="3.30.565.10:FF:000010">
    <property type="entry name" value="Sensor histidine kinase RcsC"/>
    <property type="match status" value="1"/>
</dbReference>
<dbReference type="InterPro" id="IPR003661">
    <property type="entry name" value="HisK_dim/P_dom"/>
</dbReference>
<dbReference type="SMART" id="SM00448">
    <property type="entry name" value="REC"/>
    <property type="match status" value="1"/>
</dbReference>
<dbReference type="PROSITE" id="PS50109">
    <property type="entry name" value="HIS_KIN"/>
    <property type="match status" value="1"/>
</dbReference>
<dbReference type="InterPro" id="IPR036890">
    <property type="entry name" value="HATPase_C_sf"/>
</dbReference>
<dbReference type="PROSITE" id="PS50885">
    <property type="entry name" value="HAMP"/>
    <property type="match status" value="1"/>
</dbReference>
<keyword evidence="11 15" id="KW-1133">Transmembrane helix</keyword>
<protein>
    <recommendedName>
        <fullName evidence="3">histidine kinase</fullName>
        <ecNumber evidence="3">2.7.13.3</ecNumber>
    </recommendedName>
</protein>
<keyword evidence="8" id="KW-0547">Nucleotide-binding</keyword>
<evidence type="ECO:0000259" key="16">
    <source>
        <dbReference type="PROSITE" id="PS50109"/>
    </source>
</evidence>
<keyword evidence="7 15" id="KW-0812">Transmembrane</keyword>
<proteinExistence type="predicted"/>
<keyword evidence="5 14" id="KW-0597">Phosphoprotein</keyword>
<dbReference type="Gene3D" id="6.10.340.10">
    <property type="match status" value="1"/>
</dbReference>
<evidence type="ECO:0000256" key="7">
    <source>
        <dbReference type="ARBA" id="ARBA00022692"/>
    </source>
</evidence>
<dbReference type="PANTHER" id="PTHR45339:SF1">
    <property type="entry name" value="HYBRID SIGNAL TRANSDUCTION HISTIDINE KINASE J"/>
    <property type="match status" value="1"/>
</dbReference>
<dbReference type="InterPro" id="IPR011006">
    <property type="entry name" value="CheY-like_superfamily"/>
</dbReference>
<keyword evidence="13 15" id="KW-0472">Membrane</keyword>
<evidence type="ECO:0000259" key="18">
    <source>
        <dbReference type="PROSITE" id="PS50885"/>
    </source>
</evidence>
<comment type="subcellular location">
    <subcellularLocation>
        <location evidence="2">Cell inner membrane</location>
        <topology evidence="2">Multi-pass membrane protein</topology>
    </subcellularLocation>
</comment>
<dbReference type="InterPro" id="IPR001789">
    <property type="entry name" value="Sig_transdc_resp-reg_receiver"/>
</dbReference>
<evidence type="ECO:0000256" key="1">
    <source>
        <dbReference type="ARBA" id="ARBA00000085"/>
    </source>
</evidence>
<keyword evidence="4" id="KW-0997">Cell inner membrane</keyword>
<evidence type="ECO:0000259" key="17">
    <source>
        <dbReference type="PROSITE" id="PS50110"/>
    </source>
</evidence>
<name>A0A1I2VBP2_9GAMM</name>
<sequence length="888" mass="100309">MSTGLLDKLGIRQRILLLTLLPLLFISLLLGGYFTYTRLHDAEQSLIERGQLLARLIASSSEFGFITNNNELLKSLSKGPLLEQDVADILFLNGKYELILRSDQFNVDLKVSAAQTYQEGEYWYFTQPIVTTGIPFLDNAEFQESEQIVDTVGWVVVILSESRKIKKEEQIFFANSMLLLVGFIFTFFLARRFGKRISLPILELTQVMEKIQAGDYEARITKTYTGEFNSLAFGLNNLADTIHTSIKNQESRVELATRRLQSTLDHLEQQNSALGKARRRADEANKAKDDFLARMSHELRTPLTSVVGFAKLLQQSPCSDEQLENIRIINRTSQMLLSIIDDILDFSKLQQDAISIENIPFNLVEVIYDVLEMQAPQAHEKGLELIANIPDTTFLEVEGDPTRLRQIISNIVSNAVKFTDSGYVEVHLETKPMNTQQSVFTIRIIDSGIGIPQAQLNQLFKAFIQADTSITRRFGGSGLGLVIAKRLTELMGGTLSMSSEQGKGTTLTLVLALKVIPQEEQINTKVEKLQKSVLYYEANTSLSNALKIELEKQIATLVTTNDLTKLLQLTRTYDTIIFGIPANHELQESVLAALPLIESNGTEVIVLSPNCLNLPIMSSNISILNKPVRPHRIYQVLNKAAKLEKIIREERKSEQQIRVVVAEDNEFNSILIKKILDTYNIQTYSASTGLEAIKLVQEHKPDIVLMDAHMPVMDGFEATRQIKTQWPDLPVIALTANIIPREHTALYDAGISKVLLKPINDKELLDTIKRLIPEDVNATAQCPPYPPHTTDILEYGVGHDKVHKELQSLIHKLKQAYELQNITALKEINHQLAGISGLYELPEIECCVAEIQVLLESQIPAWRTIWKYVWRLTRLLKMQNQTENQKER</sequence>
<dbReference type="Gene3D" id="3.40.50.2300">
    <property type="match status" value="1"/>
</dbReference>
<evidence type="ECO:0000313" key="20">
    <source>
        <dbReference type="Proteomes" id="UP000198623"/>
    </source>
</evidence>
<dbReference type="SUPFAM" id="SSF158472">
    <property type="entry name" value="HAMP domain-like"/>
    <property type="match status" value="1"/>
</dbReference>
<feature type="domain" description="HAMP" evidence="18">
    <location>
        <begin position="195"/>
        <end position="247"/>
    </location>
</feature>
<dbReference type="Proteomes" id="UP000198623">
    <property type="component" value="Unassembled WGS sequence"/>
</dbReference>
<evidence type="ECO:0000256" key="4">
    <source>
        <dbReference type="ARBA" id="ARBA00022519"/>
    </source>
</evidence>
<keyword evidence="20" id="KW-1185">Reference proteome</keyword>
<dbReference type="SMART" id="SM00388">
    <property type="entry name" value="HisKA"/>
    <property type="match status" value="1"/>
</dbReference>
<dbReference type="SUPFAM" id="SSF47384">
    <property type="entry name" value="Homodimeric domain of signal transducing histidine kinase"/>
    <property type="match status" value="1"/>
</dbReference>
<evidence type="ECO:0000256" key="3">
    <source>
        <dbReference type="ARBA" id="ARBA00012438"/>
    </source>
</evidence>
<dbReference type="CDD" id="cd16922">
    <property type="entry name" value="HATPase_EvgS-ArcB-TorS-like"/>
    <property type="match status" value="1"/>
</dbReference>
<gene>
    <name evidence="19" type="ORF">SAMN05216175_11588</name>
</gene>
<dbReference type="OrthoDB" id="6724607at2"/>